<accession>A0ABV4Q5Q7</accession>
<dbReference type="InterPro" id="IPR012951">
    <property type="entry name" value="BBE"/>
</dbReference>
<organism evidence="2 3">
    <name type="scientific">Actinomadura monticuli</name>
    <dbReference type="NCBI Taxonomy" id="3097367"/>
    <lineage>
        <taxon>Bacteria</taxon>
        <taxon>Bacillati</taxon>
        <taxon>Actinomycetota</taxon>
        <taxon>Actinomycetes</taxon>
        <taxon>Streptosporangiales</taxon>
        <taxon>Thermomonosporaceae</taxon>
        <taxon>Actinomadura</taxon>
    </lineage>
</organism>
<gene>
    <name evidence="2" type="ORF">SM611_03510</name>
</gene>
<dbReference type="Proteomes" id="UP001569963">
    <property type="component" value="Unassembled WGS sequence"/>
</dbReference>
<dbReference type="EMBL" id="JAXCEI010000001">
    <property type="protein sequence ID" value="MFA1537987.1"/>
    <property type="molecule type" value="Genomic_DNA"/>
</dbReference>
<dbReference type="Gene3D" id="3.40.462.20">
    <property type="match status" value="1"/>
</dbReference>
<evidence type="ECO:0000259" key="1">
    <source>
        <dbReference type="Pfam" id="PF08031"/>
    </source>
</evidence>
<reference evidence="2 3" key="1">
    <citation type="submission" date="2023-11" db="EMBL/GenBank/DDBJ databases">
        <title>Actinomadura monticuli sp. nov., isolated from volcanic ash.</title>
        <authorList>
            <person name="Lee S.D."/>
            <person name="Yang H."/>
            <person name="Kim I.S."/>
        </authorList>
    </citation>
    <scope>NUCLEOTIDE SEQUENCE [LARGE SCALE GENOMIC DNA]</scope>
    <source>
        <strain evidence="2 3">DLS-62</strain>
    </source>
</reference>
<evidence type="ECO:0000313" key="2">
    <source>
        <dbReference type="EMBL" id="MFA1537987.1"/>
    </source>
</evidence>
<dbReference type="RefSeq" id="WP_371947312.1">
    <property type="nucleotide sequence ID" value="NZ_JAXCEI010000001.1"/>
</dbReference>
<keyword evidence="3" id="KW-1185">Reference proteome</keyword>
<proteinExistence type="predicted"/>
<evidence type="ECO:0000313" key="3">
    <source>
        <dbReference type="Proteomes" id="UP001569963"/>
    </source>
</evidence>
<name>A0ABV4Q5Q7_9ACTN</name>
<feature type="domain" description="Berberine/berberine-like" evidence="1">
    <location>
        <begin position="109"/>
        <end position="144"/>
    </location>
</feature>
<comment type="caution">
    <text evidence="2">The sequence shown here is derived from an EMBL/GenBank/DDBJ whole genome shotgun (WGS) entry which is preliminary data.</text>
</comment>
<protein>
    <submittedName>
        <fullName evidence="2">BBE domain-containing protein</fullName>
    </submittedName>
</protein>
<dbReference type="Pfam" id="PF08031">
    <property type="entry name" value="BBE"/>
    <property type="match status" value="1"/>
</dbReference>
<sequence length="145" mass="16359">MAAKGAFSLRGPTQKKDFTSLLTSFGTYFRDNQDPAKSAGKLFALLALNHHCNGQIGLTAQVDIDDKDGVATMDAFLAKMNSGMKAEPTAMRTFMGERPTLGHLKIPRDMPWLTLYYKDAYPRLQKVKRRWDPLNVFRYSQSIKP</sequence>